<protein>
    <recommendedName>
        <fullName evidence="4">Exopolysaccharide synthesis, ExoD</fullName>
    </recommendedName>
</protein>
<dbReference type="PANTHER" id="PTHR41795">
    <property type="entry name" value="EXOPOLYSACCHARIDE SYNTHESIS PROTEIN"/>
    <property type="match status" value="1"/>
</dbReference>
<keyword evidence="3" id="KW-1185">Reference proteome</keyword>
<feature type="transmembrane region" description="Helical" evidence="1">
    <location>
        <begin position="178"/>
        <end position="202"/>
    </location>
</feature>
<keyword evidence="1" id="KW-1133">Transmembrane helix</keyword>
<keyword evidence="1" id="KW-0812">Transmembrane</keyword>
<feature type="transmembrane region" description="Helical" evidence="1">
    <location>
        <begin position="153"/>
        <end position="171"/>
    </location>
</feature>
<proteinExistence type="predicted"/>
<keyword evidence="1" id="KW-0472">Membrane</keyword>
<dbReference type="Pfam" id="PF06055">
    <property type="entry name" value="ExoD"/>
    <property type="match status" value="1"/>
</dbReference>
<name>A0ABV2HBE4_9HYPH</name>
<feature type="transmembrane region" description="Helical" evidence="1">
    <location>
        <begin position="123"/>
        <end position="147"/>
    </location>
</feature>
<accession>A0ABV2HBE4</accession>
<sequence>MQDTFEFKDSSASLSATLRGVIGRIAGNSVTLRELMAEVGEHGLLLMCALASLPFLIPVSIPGVSTVFGFAIILISLSITFNRLPWLPKRILDRRLDTTKLVPALEKGASIVSRLDAYIKPRMAGFVAGAVMNRLNGLAIAFGGVLLMFPLGFVPLSNTLPGIAILLLATGMIQRDGLIVAAGYAFLIFTVIYFVALGYLAFSAGQGLAEILQ</sequence>
<dbReference type="RefSeq" id="WP_247245451.1">
    <property type="nucleotide sequence ID" value="NZ_JALJRA010000015.1"/>
</dbReference>
<dbReference type="Proteomes" id="UP001549031">
    <property type="component" value="Unassembled WGS sequence"/>
</dbReference>
<evidence type="ECO:0008006" key="4">
    <source>
        <dbReference type="Google" id="ProtNLM"/>
    </source>
</evidence>
<evidence type="ECO:0000313" key="3">
    <source>
        <dbReference type="Proteomes" id="UP001549031"/>
    </source>
</evidence>
<dbReference type="PANTHER" id="PTHR41795:SF1">
    <property type="entry name" value="EXOPOLYSACCHARIDE SYNTHESIS PROTEIN"/>
    <property type="match status" value="1"/>
</dbReference>
<dbReference type="EMBL" id="JBEPLJ010000016">
    <property type="protein sequence ID" value="MET3587833.1"/>
    <property type="molecule type" value="Genomic_DNA"/>
</dbReference>
<dbReference type="InterPro" id="IPR010331">
    <property type="entry name" value="ExoD"/>
</dbReference>
<dbReference type="PIRSF" id="PIRSF033239">
    <property type="entry name" value="ExoD"/>
    <property type="match status" value="1"/>
</dbReference>
<evidence type="ECO:0000313" key="2">
    <source>
        <dbReference type="EMBL" id="MET3587833.1"/>
    </source>
</evidence>
<gene>
    <name evidence="2" type="ORF">ABID21_003964</name>
</gene>
<reference evidence="2 3" key="1">
    <citation type="submission" date="2024-06" db="EMBL/GenBank/DDBJ databases">
        <title>Genomic Encyclopedia of Type Strains, Phase IV (KMG-IV): sequencing the most valuable type-strain genomes for metagenomic binning, comparative biology and taxonomic classification.</title>
        <authorList>
            <person name="Goeker M."/>
        </authorList>
    </citation>
    <scope>NUCLEOTIDE SEQUENCE [LARGE SCALE GENOMIC DNA]</scope>
    <source>
        <strain evidence="2 3">DSM 105042</strain>
    </source>
</reference>
<evidence type="ECO:0000256" key="1">
    <source>
        <dbReference type="SAM" id="Phobius"/>
    </source>
</evidence>
<organism evidence="2 3">
    <name type="scientific">Pseudorhizobium tarimense</name>
    <dbReference type="NCBI Taxonomy" id="1079109"/>
    <lineage>
        <taxon>Bacteria</taxon>
        <taxon>Pseudomonadati</taxon>
        <taxon>Pseudomonadota</taxon>
        <taxon>Alphaproteobacteria</taxon>
        <taxon>Hyphomicrobiales</taxon>
        <taxon>Rhizobiaceae</taxon>
        <taxon>Rhizobium/Agrobacterium group</taxon>
        <taxon>Pseudorhizobium</taxon>
    </lineage>
</organism>
<comment type="caution">
    <text evidence="2">The sequence shown here is derived from an EMBL/GenBank/DDBJ whole genome shotgun (WGS) entry which is preliminary data.</text>
</comment>